<dbReference type="SUPFAM" id="SSF53335">
    <property type="entry name" value="S-adenosyl-L-methionine-dependent methyltransferases"/>
    <property type="match status" value="1"/>
</dbReference>
<dbReference type="PIRSF" id="PIRSF003085">
    <property type="entry name" value="CMAS"/>
    <property type="match status" value="1"/>
</dbReference>
<proteinExistence type="inferred from homology"/>
<dbReference type="PANTHER" id="PTHR43667:SF2">
    <property type="entry name" value="FATTY ACID C-METHYL TRANSFERASE"/>
    <property type="match status" value="1"/>
</dbReference>
<evidence type="ECO:0000256" key="4">
    <source>
        <dbReference type="ARBA" id="ARBA00022691"/>
    </source>
</evidence>
<dbReference type="PANTHER" id="PTHR43667">
    <property type="entry name" value="CYCLOPROPANE-FATTY-ACYL-PHOSPHOLIPID SYNTHASE"/>
    <property type="match status" value="1"/>
</dbReference>
<comment type="similarity">
    <text evidence="1">Belongs to the CFA/CMAS family.</text>
</comment>
<dbReference type="EMBL" id="CP109965">
    <property type="protein sequence ID" value="WAJ71591.1"/>
    <property type="molecule type" value="Genomic_DNA"/>
</dbReference>
<keyword evidence="5" id="KW-0443">Lipid metabolism</keyword>
<keyword evidence="2" id="KW-0489">Methyltransferase</keyword>
<dbReference type="InterPro" id="IPR003333">
    <property type="entry name" value="CMAS"/>
</dbReference>
<evidence type="ECO:0000256" key="2">
    <source>
        <dbReference type="ARBA" id="ARBA00022603"/>
    </source>
</evidence>
<name>A0ABY7ATL1_9ALTE</name>
<dbReference type="RefSeq" id="WP_268076173.1">
    <property type="nucleotide sequence ID" value="NZ_CP109965.1"/>
</dbReference>
<dbReference type="InterPro" id="IPR050723">
    <property type="entry name" value="CFA/CMAS"/>
</dbReference>
<evidence type="ECO:0000256" key="5">
    <source>
        <dbReference type="ARBA" id="ARBA00023098"/>
    </source>
</evidence>
<evidence type="ECO:0000313" key="7">
    <source>
        <dbReference type="Proteomes" id="UP001163726"/>
    </source>
</evidence>
<gene>
    <name evidence="6" type="ORF">OLW01_06755</name>
</gene>
<accession>A0ABY7ATL1</accession>
<evidence type="ECO:0000256" key="3">
    <source>
        <dbReference type="ARBA" id="ARBA00022679"/>
    </source>
</evidence>
<evidence type="ECO:0000313" key="6">
    <source>
        <dbReference type="EMBL" id="WAJ71591.1"/>
    </source>
</evidence>
<dbReference type="CDD" id="cd02440">
    <property type="entry name" value="AdoMet_MTases"/>
    <property type="match status" value="1"/>
</dbReference>
<organism evidence="6 7">
    <name type="scientific">Catenovulum adriaticum</name>
    <dbReference type="NCBI Taxonomy" id="2984846"/>
    <lineage>
        <taxon>Bacteria</taxon>
        <taxon>Pseudomonadati</taxon>
        <taxon>Pseudomonadota</taxon>
        <taxon>Gammaproteobacteria</taxon>
        <taxon>Alteromonadales</taxon>
        <taxon>Alteromonadaceae</taxon>
        <taxon>Catenovulum</taxon>
    </lineage>
</organism>
<evidence type="ECO:0000256" key="1">
    <source>
        <dbReference type="ARBA" id="ARBA00010815"/>
    </source>
</evidence>
<keyword evidence="3" id="KW-0808">Transferase</keyword>
<dbReference type="Gene3D" id="3.40.50.150">
    <property type="entry name" value="Vaccinia Virus protein VP39"/>
    <property type="match status" value="1"/>
</dbReference>
<sequence>MITRSGFDNWVNSLARKLVFKKLNNIKHGQIIIDEKGKQYHFGRHNQQNAHLVAKLEVLTPEFYKHIMLNGSIGAGEAYMQGLWATENLTTLIRIFSLNTSATDSIDSGMASILKPFEKIYHWFNRNSLSGSKRNISAHYDLGNEMYRCFLDPSMMYSSAIYPDKNMSLNDASEYKLKHICEKLDLRAEHHLLEIGTGWGGMAIFAAKYTGCKVTTTTISQAQFDYATQAVKEAGLTEQVKVIMFDYRELCGQYDRLVSVEMIEAVGHEYYPVFFQKCAQLLKPDGVMLIQAITIADQRFDYYLNNVDFIQKYIFPGGCLPSVEQMAKQVSQSTDMVIRHLEDIGLHYAQTLADWRSNFFQNIEQIKSQGYDDQFIRMWEFYLCYCEGGFRERAISTVQLVLNKPDNRSDSPLINHHSTTK</sequence>
<reference evidence="6" key="1">
    <citation type="submission" date="2022-10" db="EMBL/GenBank/DDBJ databases">
        <title>Catenovulum adriacola sp. nov. isolated in the Harbour of Susak.</title>
        <authorList>
            <person name="Schoch T."/>
            <person name="Reich S.J."/>
            <person name="Stoeferle S."/>
            <person name="Flaiz M."/>
            <person name="Kazda M."/>
            <person name="Riedel C.U."/>
            <person name="Duerre P."/>
        </authorList>
    </citation>
    <scope>NUCLEOTIDE SEQUENCE</scope>
    <source>
        <strain evidence="6">TS8</strain>
    </source>
</reference>
<keyword evidence="4" id="KW-0949">S-adenosyl-L-methionine</keyword>
<dbReference type="Proteomes" id="UP001163726">
    <property type="component" value="Chromosome"/>
</dbReference>
<protein>
    <submittedName>
        <fullName evidence="6">Cyclopropane-fatty-acyl-phospholipid synthase family protein</fullName>
    </submittedName>
</protein>
<dbReference type="Pfam" id="PF02353">
    <property type="entry name" value="CMAS"/>
    <property type="match status" value="1"/>
</dbReference>
<dbReference type="InterPro" id="IPR029063">
    <property type="entry name" value="SAM-dependent_MTases_sf"/>
</dbReference>
<keyword evidence="7" id="KW-1185">Reference proteome</keyword>